<dbReference type="Pfam" id="PF19572">
    <property type="entry name" value="PorV"/>
    <property type="match status" value="1"/>
</dbReference>
<dbReference type="Gene3D" id="2.40.160.60">
    <property type="entry name" value="Outer membrane protein transport protein (OMPP1/FadL/TodX)"/>
    <property type="match status" value="1"/>
</dbReference>
<evidence type="ECO:0000259" key="1">
    <source>
        <dbReference type="Pfam" id="PF19572"/>
    </source>
</evidence>
<accession>A0A9C9EPC9</accession>
<dbReference type="NCBIfam" id="NF033709">
    <property type="entry name" value="PorV_fam"/>
    <property type="match status" value="1"/>
</dbReference>
<gene>
    <name evidence="2" type="ORF">ENI34_09875</name>
</gene>
<sequence>MHRVWIFLFLISSLLSGAKRPGAVFLMIWPGARPTSFSGAFTAIADDPTACYYNQAGLGFIEHTMVTLQHANWLPGLHPDMYYEFAGVTKPFKFGTLGFDIIYLTTGETEVRDEQGRYLGEYITFDIAVGLNYGFKLNPKLSMGMGWKFIYSFLVPSWVFEKMPGLGIDQGGTGVTYAFDLGVLYKPFKILSIGGAIQNIGPNISYTESGSSDPLPYTLRTGMKFEPINSRIIRIALTADIIKILVGMFAQEENSFFENLAYELDEAWKSVGLEIDYYNFIKLRGGYFLDKEGKREGFTFGGGIQAAGFSLDVGIDQAIYDFKTTNRKFSLSYRF</sequence>
<organism evidence="2 3">
    <name type="scientific">candidate division WOR-3 bacterium</name>
    <dbReference type="NCBI Taxonomy" id="2052148"/>
    <lineage>
        <taxon>Bacteria</taxon>
        <taxon>Bacteria division WOR-3</taxon>
    </lineage>
</organism>
<proteinExistence type="predicted"/>
<evidence type="ECO:0000313" key="2">
    <source>
        <dbReference type="EMBL" id="HEC79426.1"/>
    </source>
</evidence>
<dbReference type="AlphaFoldDB" id="A0A9C9EPC9"/>
<dbReference type="EMBL" id="DRIG01000100">
    <property type="protein sequence ID" value="HEC79426.1"/>
    <property type="molecule type" value="Genomic_DNA"/>
</dbReference>
<dbReference type="Proteomes" id="UP000885826">
    <property type="component" value="Unassembled WGS sequence"/>
</dbReference>
<dbReference type="InterPro" id="IPR045741">
    <property type="entry name" value="PorV"/>
</dbReference>
<reference evidence="2" key="1">
    <citation type="journal article" date="2020" name="mSystems">
        <title>Genome- and Community-Level Interaction Insights into Carbon Utilization and Element Cycling Functions of Hydrothermarchaeota in Hydrothermal Sediment.</title>
        <authorList>
            <person name="Zhou Z."/>
            <person name="Liu Y."/>
            <person name="Xu W."/>
            <person name="Pan J."/>
            <person name="Luo Z.H."/>
            <person name="Li M."/>
        </authorList>
    </citation>
    <scope>NUCLEOTIDE SEQUENCE</scope>
    <source>
        <strain evidence="2">HyVt-388</strain>
    </source>
</reference>
<name>A0A9C9EPC9_UNCW3</name>
<comment type="caution">
    <text evidence="2">The sequence shown here is derived from an EMBL/GenBank/DDBJ whole genome shotgun (WGS) entry which is preliminary data.</text>
</comment>
<protein>
    <submittedName>
        <fullName evidence="2">PorV/PorQ family protein</fullName>
    </submittedName>
</protein>
<evidence type="ECO:0000313" key="3">
    <source>
        <dbReference type="Proteomes" id="UP000885826"/>
    </source>
</evidence>
<feature type="domain" description="Type IX secretion system protein PorV" evidence="1">
    <location>
        <begin position="23"/>
        <end position="247"/>
    </location>
</feature>